<dbReference type="AlphaFoldDB" id="A0AAX3MTI1"/>
<name>A0AAX3MTI1_9BACL</name>
<dbReference type="Proteomes" id="UP001221519">
    <property type="component" value="Chromosome"/>
</dbReference>
<dbReference type="Proteomes" id="UP001220962">
    <property type="component" value="Chromosome"/>
</dbReference>
<protein>
    <submittedName>
        <fullName evidence="1">Uncharacterized protein</fullName>
    </submittedName>
</protein>
<sequence length="42" mass="4646">MTMKKANGIFILTEPKVGYGDESLIAAVIEDGHRNIMIKKVL</sequence>
<proteinExistence type="predicted"/>
<accession>A0AAX3MTI1</accession>
<reference evidence="1 4" key="1">
    <citation type="submission" date="2023-02" db="EMBL/GenBank/DDBJ databases">
        <title>Pathogen: clinical or host-associated sample.</title>
        <authorList>
            <person name="Hergert J."/>
            <person name="Casey R."/>
            <person name="Wagner J."/>
            <person name="Young E.L."/>
            <person name="Oakeson K.F."/>
        </authorList>
    </citation>
    <scope>NUCLEOTIDE SEQUENCE</scope>
    <source>
        <strain evidence="2 4">2022CK-00829</strain>
        <strain evidence="1">2022CK-00830</strain>
    </source>
</reference>
<keyword evidence="4" id="KW-1185">Reference proteome</keyword>
<evidence type="ECO:0000313" key="3">
    <source>
        <dbReference type="Proteomes" id="UP001220962"/>
    </source>
</evidence>
<dbReference type="EMBL" id="CP118101">
    <property type="protein sequence ID" value="WDH80622.1"/>
    <property type="molecule type" value="Genomic_DNA"/>
</dbReference>
<organism evidence="1 3">
    <name type="scientific">Paenibacillus urinalis</name>
    <dbReference type="NCBI Taxonomy" id="521520"/>
    <lineage>
        <taxon>Bacteria</taxon>
        <taxon>Bacillati</taxon>
        <taxon>Bacillota</taxon>
        <taxon>Bacilli</taxon>
        <taxon>Bacillales</taxon>
        <taxon>Paenibacillaceae</taxon>
        <taxon>Paenibacillus</taxon>
    </lineage>
</organism>
<evidence type="ECO:0000313" key="4">
    <source>
        <dbReference type="Proteomes" id="UP001221519"/>
    </source>
</evidence>
<evidence type="ECO:0000313" key="2">
    <source>
        <dbReference type="EMBL" id="WDI00318.1"/>
    </source>
</evidence>
<gene>
    <name evidence="1" type="ORF">PUW23_13745</name>
    <name evidence="2" type="ORF">PUW25_13490</name>
</gene>
<evidence type="ECO:0000313" key="1">
    <source>
        <dbReference type="EMBL" id="WDH80622.1"/>
    </source>
</evidence>
<dbReference type="EMBL" id="CP118108">
    <property type="protein sequence ID" value="WDI00318.1"/>
    <property type="molecule type" value="Genomic_DNA"/>
</dbReference>
<dbReference type="RefSeq" id="WP_274337194.1">
    <property type="nucleotide sequence ID" value="NZ_CP118101.1"/>
</dbReference>